<name>A0A445E8G3_ARAHY</name>
<feature type="compositionally biased region" description="Basic and acidic residues" evidence="1">
    <location>
        <begin position="157"/>
        <end position="166"/>
    </location>
</feature>
<dbReference type="AlphaFoldDB" id="A0A445E8G3"/>
<dbReference type="SUPFAM" id="SSF158694">
    <property type="entry name" value="UraD-Like"/>
    <property type="match status" value="1"/>
</dbReference>
<accession>A0A445E8G3</accession>
<keyword evidence="3" id="KW-1185">Reference proteome</keyword>
<sequence length="166" mass="18982">MGVFLVVVARDIWFRKLNVRCWLEVISGRSCSNEYLKTANEVTISMYEKKFEYVFVTYAAGRTSKDILVGLKTHYRNTHAVELDIVSKEEMKYIELHITELLFKKSVQITGKGDVSAKYSGEIVNDTLDETETHSEDNLDDISSGGVDISRQYELNKVPEKESETL</sequence>
<dbReference type="GO" id="GO:0006144">
    <property type="term" value="P:purine nucleobase metabolic process"/>
    <property type="evidence" value="ECO:0007669"/>
    <property type="project" value="UniProtKB-KW"/>
</dbReference>
<comment type="caution">
    <text evidence="2">The sequence shown here is derived from an EMBL/GenBank/DDBJ whole genome shotgun (WGS) entry which is preliminary data.</text>
</comment>
<dbReference type="Proteomes" id="UP000289738">
    <property type="component" value="Chromosome A02"/>
</dbReference>
<dbReference type="InterPro" id="IPR036778">
    <property type="entry name" value="OHCU_decarboxylase_sf"/>
</dbReference>
<proteinExistence type="predicted"/>
<evidence type="ECO:0000313" key="2">
    <source>
        <dbReference type="EMBL" id="RYR71750.1"/>
    </source>
</evidence>
<feature type="region of interest" description="Disordered" evidence="1">
    <location>
        <begin position="128"/>
        <end position="166"/>
    </location>
</feature>
<dbReference type="EMBL" id="SDMP01000002">
    <property type="protein sequence ID" value="RYR71750.1"/>
    <property type="molecule type" value="Genomic_DNA"/>
</dbReference>
<evidence type="ECO:0008006" key="4">
    <source>
        <dbReference type="Google" id="ProtNLM"/>
    </source>
</evidence>
<protein>
    <recommendedName>
        <fullName evidence="4">Oxo-4-hydroxy-4-carboxy-5-ureidoimidazoline decarboxylase domain-containing protein</fullName>
    </recommendedName>
</protein>
<organism evidence="2 3">
    <name type="scientific">Arachis hypogaea</name>
    <name type="common">Peanut</name>
    <dbReference type="NCBI Taxonomy" id="3818"/>
    <lineage>
        <taxon>Eukaryota</taxon>
        <taxon>Viridiplantae</taxon>
        <taxon>Streptophyta</taxon>
        <taxon>Embryophyta</taxon>
        <taxon>Tracheophyta</taxon>
        <taxon>Spermatophyta</taxon>
        <taxon>Magnoliopsida</taxon>
        <taxon>eudicotyledons</taxon>
        <taxon>Gunneridae</taxon>
        <taxon>Pentapetalae</taxon>
        <taxon>rosids</taxon>
        <taxon>fabids</taxon>
        <taxon>Fabales</taxon>
        <taxon>Fabaceae</taxon>
        <taxon>Papilionoideae</taxon>
        <taxon>50 kb inversion clade</taxon>
        <taxon>dalbergioids sensu lato</taxon>
        <taxon>Dalbergieae</taxon>
        <taxon>Pterocarpus clade</taxon>
        <taxon>Arachis</taxon>
    </lineage>
</organism>
<evidence type="ECO:0000313" key="3">
    <source>
        <dbReference type="Proteomes" id="UP000289738"/>
    </source>
</evidence>
<dbReference type="STRING" id="3818.A0A445E8G3"/>
<gene>
    <name evidence="2" type="ORF">Ahy_A02g005974</name>
</gene>
<evidence type="ECO:0000256" key="1">
    <source>
        <dbReference type="SAM" id="MobiDB-lite"/>
    </source>
</evidence>
<dbReference type="Gene3D" id="1.10.3330.10">
    <property type="entry name" value="Oxo-4-hydroxy-4-carboxy-5-ureidoimidazoline decarboxylase"/>
    <property type="match status" value="1"/>
</dbReference>
<reference evidence="2 3" key="1">
    <citation type="submission" date="2019-01" db="EMBL/GenBank/DDBJ databases">
        <title>Sequencing of cultivated peanut Arachis hypogaea provides insights into genome evolution and oil improvement.</title>
        <authorList>
            <person name="Chen X."/>
        </authorList>
    </citation>
    <scope>NUCLEOTIDE SEQUENCE [LARGE SCALE GENOMIC DNA]</scope>
    <source>
        <strain evidence="3">cv. Fuhuasheng</strain>
        <tissue evidence="2">Leaves</tissue>
    </source>
</reference>